<dbReference type="OrthoDB" id="9793944at2"/>
<dbReference type="InterPro" id="IPR016166">
    <property type="entry name" value="FAD-bd_PCMH"/>
</dbReference>
<dbReference type="InterPro" id="IPR051312">
    <property type="entry name" value="Diverse_Substr_Oxidored"/>
</dbReference>
<dbReference type="InterPro" id="IPR036318">
    <property type="entry name" value="FAD-bd_PCMH-like_sf"/>
</dbReference>
<dbReference type="Gene3D" id="3.30.465.10">
    <property type="match status" value="1"/>
</dbReference>
<dbReference type="SUPFAM" id="SSF56176">
    <property type="entry name" value="FAD-binding/transporter-associated domain-like"/>
    <property type="match status" value="1"/>
</dbReference>
<proteinExistence type="predicted"/>
<dbReference type="EMBL" id="OBQJ01000001">
    <property type="protein sequence ID" value="SOC50991.1"/>
    <property type="molecule type" value="Genomic_DNA"/>
</dbReference>
<evidence type="ECO:0000256" key="3">
    <source>
        <dbReference type="ARBA" id="ARBA00023002"/>
    </source>
</evidence>
<dbReference type="InterPro" id="IPR016169">
    <property type="entry name" value="FAD-bd_PCMH_sub2"/>
</dbReference>
<dbReference type="Gene3D" id="3.30.390.50">
    <property type="entry name" value="CO dehydrogenase flavoprotein, C-terminal domain"/>
    <property type="match status" value="1"/>
</dbReference>
<reference evidence="5 6" key="1">
    <citation type="submission" date="2017-08" db="EMBL/GenBank/DDBJ databases">
        <authorList>
            <person name="de Groot N.N."/>
        </authorList>
    </citation>
    <scope>NUCLEOTIDE SEQUENCE [LARGE SCALE GENOMIC DNA]</scope>
    <source>
        <strain evidence="5 6">USBA 855</strain>
    </source>
</reference>
<dbReference type="Gene3D" id="3.30.43.10">
    <property type="entry name" value="Uridine Diphospho-n-acetylenolpyruvylglucosamine Reductase, domain 2"/>
    <property type="match status" value="1"/>
</dbReference>
<dbReference type="InterPro" id="IPR002346">
    <property type="entry name" value="Mopterin_DH_FAD-bd"/>
</dbReference>
<evidence type="ECO:0000256" key="2">
    <source>
        <dbReference type="ARBA" id="ARBA00022827"/>
    </source>
</evidence>
<keyword evidence="3" id="KW-0560">Oxidoreductase</keyword>
<dbReference type="GO" id="GO:0016491">
    <property type="term" value="F:oxidoreductase activity"/>
    <property type="evidence" value="ECO:0007669"/>
    <property type="project" value="UniProtKB-KW"/>
</dbReference>
<protein>
    <submittedName>
        <fullName evidence="5">2-furoyl-CoA dehydrogenase FAD binding subunit</fullName>
    </submittedName>
</protein>
<sequence length="282" mass="31400">MKPAAFDYYRPHTRREAIERLVEAGEDARVVAGGQSLMAVLNMRLSQPRALIDIAAIDELRYIERRDGYLAIGAATTQAELLEYASLTDDVPLLAEALPWVGHFQTRNRGTVCGSIAHADPSAELPLCLATLGGEVVLETRRGKTRRVAGRDFFQGVLTTDRRADELITEVRFPLKRERHVYRFQEVAMRHGDFAIVALAAAIGESEIHFGVGGVADRPVVRRLSRDDDLAEALNILAWSLDAQDDAHASAAYRRHLVREMGRRLIAAETTEEEAADVYPQW</sequence>
<name>A0A285VER0_9GAMM</name>
<evidence type="ECO:0000313" key="6">
    <source>
        <dbReference type="Proteomes" id="UP000219023"/>
    </source>
</evidence>
<dbReference type="InterPro" id="IPR036683">
    <property type="entry name" value="CO_DH_flav_C_dom_sf"/>
</dbReference>
<dbReference type="Proteomes" id="UP000219023">
    <property type="component" value="Unassembled WGS sequence"/>
</dbReference>
<dbReference type="PANTHER" id="PTHR42659">
    <property type="entry name" value="XANTHINE DEHYDROGENASE SUBUNIT C-RELATED"/>
    <property type="match status" value="1"/>
</dbReference>
<gene>
    <name evidence="5" type="ORF">SAMN05421509_10147</name>
</gene>
<dbReference type="InterPro" id="IPR005107">
    <property type="entry name" value="CO_DH_flav_C"/>
</dbReference>
<evidence type="ECO:0000313" key="5">
    <source>
        <dbReference type="EMBL" id="SOC50991.1"/>
    </source>
</evidence>
<dbReference type="PANTHER" id="PTHR42659:SF2">
    <property type="entry name" value="XANTHINE DEHYDROGENASE SUBUNIT C-RELATED"/>
    <property type="match status" value="1"/>
</dbReference>
<dbReference type="SMART" id="SM01092">
    <property type="entry name" value="CO_deh_flav_C"/>
    <property type="match status" value="1"/>
</dbReference>
<dbReference type="Pfam" id="PF00941">
    <property type="entry name" value="FAD_binding_5"/>
    <property type="match status" value="1"/>
</dbReference>
<accession>A0A285VER0</accession>
<feature type="domain" description="FAD-binding PCMH-type" evidence="4">
    <location>
        <begin position="1"/>
        <end position="178"/>
    </location>
</feature>
<evidence type="ECO:0000259" key="4">
    <source>
        <dbReference type="PROSITE" id="PS51387"/>
    </source>
</evidence>
<dbReference type="PROSITE" id="PS51387">
    <property type="entry name" value="FAD_PCMH"/>
    <property type="match status" value="1"/>
</dbReference>
<evidence type="ECO:0000256" key="1">
    <source>
        <dbReference type="ARBA" id="ARBA00022630"/>
    </source>
</evidence>
<dbReference type="RefSeq" id="WP_097021333.1">
    <property type="nucleotide sequence ID" value="NZ_OBQJ01000001.1"/>
</dbReference>
<dbReference type="InterPro" id="IPR016167">
    <property type="entry name" value="FAD-bd_PCMH_sub1"/>
</dbReference>
<dbReference type="GO" id="GO:0071949">
    <property type="term" value="F:FAD binding"/>
    <property type="evidence" value="ECO:0007669"/>
    <property type="project" value="InterPro"/>
</dbReference>
<dbReference type="SUPFAM" id="SSF55447">
    <property type="entry name" value="CO dehydrogenase flavoprotein C-terminal domain-like"/>
    <property type="match status" value="1"/>
</dbReference>
<keyword evidence="1" id="KW-0285">Flavoprotein</keyword>
<keyword evidence="2" id="KW-0274">FAD</keyword>
<organism evidence="5 6">
    <name type="scientific">Chromohalobacter canadensis</name>
    <dbReference type="NCBI Taxonomy" id="141389"/>
    <lineage>
        <taxon>Bacteria</taxon>
        <taxon>Pseudomonadati</taxon>
        <taxon>Pseudomonadota</taxon>
        <taxon>Gammaproteobacteria</taxon>
        <taxon>Oceanospirillales</taxon>
        <taxon>Halomonadaceae</taxon>
        <taxon>Chromohalobacter</taxon>
    </lineage>
</organism>
<dbReference type="AlphaFoldDB" id="A0A285VER0"/>